<dbReference type="SMART" id="SM01403">
    <property type="entry name" value="Ribosomal_S10"/>
    <property type="match status" value="1"/>
</dbReference>
<keyword evidence="2" id="KW-0687">Ribonucleoprotein</keyword>
<dbReference type="SUPFAM" id="SSF54999">
    <property type="entry name" value="Ribosomal protein S10"/>
    <property type="match status" value="1"/>
</dbReference>
<keyword evidence="1" id="KW-0689">Ribosomal protein</keyword>
<feature type="domain" description="Small ribosomal subunit protein uS10" evidence="3">
    <location>
        <begin position="29"/>
        <end position="126"/>
    </location>
</feature>
<dbReference type="InterPro" id="IPR036838">
    <property type="entry name" value="Ribosomal_uS10_dom_sf"/>
</dbReference>
<evidence type="ECO:0000256" key="1">
    <source>
        <dbReference type="ARBA" id="ARBA00022980"/>
    </source>
</evidence>
<reference evidence="4" key="1">
    <citation type="journal article" date="2015" name="Nature">
        <title>Complex archaea that bridge the gap between prokaryotes and eukaryotes.</title>
        <authorList>
            <person name="Spang A."/>
            <person name="Saw J.H."/>
            <person name="Jorgensen S.L."/>
            <person name="Zaremba-Niedzwiedzka K."/>
            <person name="Martijn J."/>
            <person name="Lind A.E."/>
            <person name="van Eijk R."/>
            <person name="Schleper C."/>
            <person name="Guy L."/>
            <person name="Ettema T.J."/>
        </authorList>
    </citation>
    <scope>NUCLEOTIDE SEQUENCE</scope>
</reference>
<dbReference type="Gene3D" id="3.30.70.600">
    <property type="entry name" value="Ribosomal protein S10 domain"/>
    <property type="match status" value="1"/>
</dbReference>
<dbReference type="AlphaFoldDB" id="A0A0F9XCU3"/>
<evidence type="ECO:0000256" key="2">
    <source>
        <dbReference type="ARBA" id="ARBA00023274"/>
    </source>
</evidence>
<dbReference type="GO" id="GO:0005840">
    <property type="term" value="C:ribosome"/>
    <property type="evidence" value="ECO:0007669"/>
    <property type="project" value="UniProtKB-KW"/>
</dbReference>
<name>A0A0F9XCU3_9ZZZZ</name>
<sequence>MLTEAKSTVPWDLADKRTQKPRFNGASFYIVVDGFKSESVRSACSLLKRHLLSQPQVKVRGPKAMPTQRRRYMVMREVKLDPSSKGMYLKKPLRYRNVLLVITPTSACMNGLINLTLPSDVNVKIEPYENQYGLREDR</sequence>
<organism evidence="4">
    <name type="scientific">marine sediment metagenome</name>
    <dbReference type="NCBI Taxonomy" id="412755"/>
    <lineage>
        <taxon>unclassified sequences</taxon>
        <taxon>metagenomes</taxon>
        <taxon>ecological metagenomes</taxon>
    </lineage>
</organism>
<evidence type="ECO:0000313" key="4">
    <source>
        <dbReference type="EMBL" id="KKN89578.1"/>
    </source>
</evidence>
<comment type="caution">
    <text evidence="4">The sequence shown here is derived from an EMBL/GenBank/DDBJ whole genome shotgun (WGS) entry which is preliminary data.</text>
</comment>
<evidence type="ECO:0000259" key="3">
    <source>
        <dbReference type="SMART" id="SM01403"/>
    </source>
</evidence>
<dbReference type="InterPro" id="IPR027486">
    <property type="entry name" value="Ribosomal_uS10_dom"/>
</dbReference>
<protein>
    <recommendedName>
        <fullName evidence="3">Small ribosomal subunit protein uS10 domain-containing protein</fullName>
    </recommendedName>
</protein>
<gene>
    <name evidence="4" type="ORF">LCGC14_0237100</name>
</gene>
<dbReference type="EMBL" id="LAZR01000117">
    <property type="protein sequence ID" value="KKN89578.1"/>
    <property type="molecule type" value="Genomic_DNA"/>
</dbReference>
<dbReference type="Pfam" id="PF00338">
    <property type="entry name" value="Ribosomal_S10"/>
    <property type="match status" value="1"/>
</dbReference>
<dbReference type="GO" id="GO:1990904">
    <property type="term" value="C:ribonucleoprotein complex"/>
    <property type="evidence" value="ECO:0007669"/>
    <property type="project" value="UniProtKB-KW"/>
</dbReference>
<accession>A0A0F9XCU3</accession>
<proteinExistence type="predicted"/>